<evidence type="ECO:0000313" key="7">
    <source>
        <dbReference type="Proteomes" id="UP000663855"/>
    </source>
</evidence>
<sequence length="88" mass="9758">MKSIKFSILLLIGCLLFTVVQSTQSVNKGLIMHEGTCPQPPLFGFMCRRIVCMPEMVERTCTNDGGCKENEKCCHIPCSCKIKCVAVD</sequence>
<evidence type="ECO:0000313" key="5">
    <source>
        <dbReference type="EMBL" id="CAF3807146.1"/>
    </source>
</evidence>
<organism evidence="3 7">
    <name type="scientific">Rotaria magnacalcarata</name>
    <dbReference type="NCBI Taxonomy" id="392030"/>
    <lineage>
        <taxon>Eukaryota</taxon>
        <taxon>Metazoa</taxon>
        <taxon>Spiralia</taxon>
        <taxon>Gnathifera</taxon>
        <taxon>Rotifera</taxon>
        <taxon>Eurotatoria</taxon>
        <taxon>Bdelloidea</taxon>
        <taxon>Philodinida</taxon>
        <taxon>Philodinidae</taxon>
        <taxon>Rotaria</taxon>
    </lineage>
</organism>
<reference evidence="3" key="1">
    <citation type="submission" date="2021-02" db="EMBL/GenBank/DDBJ databases">
        <authorList>
            <person name="Nowell W R."/>
        </authorList>
    </citation>
    <scope>NUCLEOTIDE SEQUENCE</scope>
</reference>
<evidence type="ECO:0000259" key="2">
    <source>
        <dbReference type="Pfam" id="PF00095"/>
    </source>
</evidence>
<dbReference type="EMBL" id="CAJOBJ010000504">
    <property type="protein sequence ID" value="CAF3827085.1"/>
    <property type="molecule type" value="Genomic_DNA"/>
</dbReference>
<feature type="chain" id="PRO_5035685366" description="WAP domain-containing protein" evidence="1">
    <location>
        <begin position="23"/>
        <end position="88"/>
    </location>
</feature>
<dbReference type="EMBL" id="CAJNRG010007747">
    <property type="protein sequence ID" value="CAF2097571.1"/>
    <property type="molecule type" value="Genomic_DNA"/>
</dbReference>
<evidence type="ECO:0000313" key="3">
    <source>
        <dbReference type="EMBL" id="CAF1143441.1"/>
    </source>
</evidence>
<dbReference type="InterPro" id="IPR008197">
    <property type="entry name" value="WAP_dom"/>
</dbReference>
<dbReference type="Pfam" id="PF00095">
    <property type="entry name" value="WAP"/>
    <property type="match status" value="1"/>
</dbReference>
<evidence type="ECO:0000313" key="6">
    <source>
        <dbReference type="EMBL" id="CAF3827085.1"/>
    </source>
</evidence>
<feature type="signal peptide" evidence="1">
    <location>
        <begin position="1"/>
        <end position="22"/>
    </location>
</feature>
<dbReference type="GO" id="GO:0005576">
    <property type="term" value="C:extracellular region"/>
    <property type="evidence" value="ECO:0007669"/>
    <property type="project" value="InterPro"/>
</dbReference>
<dbReference type="Proteomes" id="UP000681720">
    <property type="component" value="Unassembled WGS sequence"/>
</dbReference>
<comment type="caution">
    <text evidence="3">The sequence shown here is derived from an EMBL/GenBank/DDBJ whole genome shotgun (WGS) entry which is preliminary data.</text>
</comment>
<keyword evidence="1" id="KW-0732">Signal</keyword>
<dbReference type="Proteomes" id="UP000681967">
    <property type="component" value="Unassembled WGS sequence"/>
</dbReference>
<evidence type="ECO:0000256" key="1">
    <source>
        <dbReference type="SAM" id="SignalP"/>
    </source>
</evidence>
<accession>A0A814S6X0</accession>
<dbReference type="EMBL" id="CAJOBH010000635">
    <property type="protein sequence ID" value="CAF3807146.1"/>
    <property type="molecule type" value="Genomic_DNA"/>
</dbReference>
<dbReference type="AlphaFoldDB" id="A0A814S6X0"/>
<proteinExistence type="predicted"/>
<dbReference type="Proteomes" id="UP000663855">
    <property type="component" value="Unassembled WGS sequence"/>
</dbReference>
<dbReference type="EMBL" id="CAJNOV010003513">
    <property type="protein sequence ID" value="CAF1143441.1"/>
    <property type="molecule type" value="Genomic_DNA"/>
</dbReference>
<dbReference type="GO" id="GO:0030414">
    <property type="term" value="F:peptidase inhibitor activity"/>
    <property type="evidence" value="ECO:0007669"/>
    <property type="project" value="InterPro"/>
</dbReference>
<protein>
    <recommendedName>
        <fullName evidence="2">WAP domain-containing protein</fullName>
    </recommendedName>
</protein>
<dbReference type="Proteomes" id="UP000663887">
    <property type="component" value="Unassembled WGS sequence"/>
</dbReference>
<feature type="domain" description="WAP" evidence="2">
    <location>
        <begin position="34"/>
        <end position="86"/>
    </location>
</feature>
<name>A0A814S6X0_9BILA</name>
<evidence type="ECO:0000313" key="4">
    <source>
        <dbReference type="EMBL" id="CAF2097571.1"/>
    </source>
</evidence>
<gene>
    <name evidence="5" type="ORF">BYL167_LOCUS3330</name>
    <name evidence="3" type="ORF">CJN711_LOCUS9163</name>
    <name evidence="6" type="ORF">GIL414_LOCUS2571</name>
    <name evidence="4" type="ORF">XDN619_LOCUS18011</name>
</gene>